<dbReference type="Proteomes" id="UP000319213">
    <property type="component" value="Unassembled WGS sequence"/>
</dbReference>
<feature type="coiled-coil region" evidence="4">
    <location>
        <begin position="426"/>
        <end position="470"/>
    </location>
</feature>
<evidence type="ECO:0000313" key="7">
    <source>
        <dbReference type="EMBL" id="TQM74795.1"/>
    </source>
</evidence>
<evidence type="ECO:0000313" key="8">
    <source>
        <dbReference type="Proteomes" id="UP000319213"/>
    </source>
</evidence>
<comment type="subunit">
    <text evidence="2">Heterodimer of SbcC and SbcD.</text>
</comment>
<dbReference type="PANTHER" id="PTHR32114:SF2">
    <property type="entry name" value="ABC TRANSPORTER ABCH.3"/>
    <property type="match status" value="1"/>
</dbReference>
<comment type="similarity">
    <text evidence="1">Belongs to the SMC family. SbcC subfamily.</text>
</comment>
<evidence type="ECO:0000256" key="3">
    <source>
        <dbReference type="ARBA" id="ARBA00013368"/>
    </source>
</evidence>
<dbReference type="EMBL" id="VFPQ01000001">
    <property type="protein sequence ID" value="TQM74795.1"/>
    <property type="molecule type" value="Genomic_DNA"/>
</dbReference>
<keyword evidence="7" id="KW-0378">Hydrolase</keyword>
<evidence type="ECO:0000256" key="5">
    <source>
        <dbReference type="SAM" id="MobiDB-lite"/>
    </source>
</evidence>
<dbReference type="OrthoDB" id="9795626at2"/>
<keyword evidence="7" id="KW-0540">Nuclease</keyword>
<evidence type="ECO:0000256" key="4">
    <source>
        <dbReference type="SAM" id="Coils"/>
    </source>
</evidence>
<gene>
    <name evidence="7" type="ORF">FHX40_1479</name>
</gene>
<feature type="domain" description="Rad50/SbcC-type AAA" evidence="6">
    <location>
        <begin position="5"/>
        <end position="169"/>
    </location>
</feature>
<reference evidence="7 8" key="1">
    <citation type="submission" date="2019-06" db="EMBL/GenBank/DDBJ databases">
        <title>Sequencing the genomes of 1000 actinobacteria strains.</title>
        <authorList>
            <person name="Klenk H.-P."/>
        </authorList>
    </citation>
    <scope>NUCLEOTIDE SEQUENCE [LARGE SCALE GENOMIC DNA]</scope>
    <source>
        <strain evidence="7 8">DSM 43186</strain>
    </source>
</reference>
<dbReference type="GO" id="GO:0016887">
    <property type="term" value="F:ATP hydrolysis activity"/>
    <property type="evidence" value="ECO:0007669"/>
    <property type="project" value="InterPro"/>
</dbReference>
<sequence>MRLHRLRLTAFGSFPGEEEVDFDALGASGLFLVHGPTGAGKTTVLDAICFALYGRVPGHRDNARSLRCDHAPPERGPSVELEFTLRGRRLRVTRSPAWQRPKLRGEGFVEEKPKVIVSELVNGEWVGRTRRLDEAGHLLGDLLGMSAEQFWQVVMLPQGDFARFLRATGDERGRLLRHLFSVQVFTDAENWLAEHRTRMGRERQELAHAVEVIVRRMEEAAGEHLLAHPGEAAAEPGTVSDAAPAGMSADAASGTLFDIAPGTPVGAVPAAAAGPVRKEAHVLADPAEDPLGWADGLIARAAALAAEAGEVCAARETSAQEAWRRLDAARALADRQRRYADALARRAALEEAAAERAELEAVLDAAARADRVRPLADAVTVRAEAATKAARVAADALARIPVPDPDAPGGGDGAGAERPAPDPEWLATLERRRRDEIARLDGLRAEEERLRTLRAEHEALEKDLAGWTGREREITDRLAVLPERRRRAEEELNAARIAAARLPGAEAACARAAELAAAVTALGRARAALPYGVGEGADALTRAERERRDEIARLAALGEDEERLAEVERRLAELAAEAEGLAVRRDAARAALEGLPERLAEATAALDAARGEAARVPAGQAAVDAARARLEAVLRRDALARELADAERERRAATDRAQELRERLLEIRQARIEGMAAELARHLVPGEPCAVCGSTEHPAPAAAAAAGPSADDEAAAQERYEVADRARGEAERRCAVLAGDLETARAAAGEASEAEARDALERAEAEVARLRDAAEREPGLAARADELRRELEAIEHALREADRELAEHETRRAALAGERDRLAARLEAARGEDDSVRARRDRLAAEAELIRAAIDAADRAGQARAAYRAARAGIDDELAAALDHGLAEVEAATGDGEAAPRDATARAGNLAAQDADGAATAWAGTAADGVADGAPGDDLSGGVGAGAGTAALGAVPEPAGLDADPVDRALGALPGTGMAAARAILARLRASAAREPELAAEAERLAAEAERLAAEMTELTQRIAAGRARRDELAADIDRIGALVAEARGADATLAARLDRLAEEADLLREAAEAATLAVTADAELAAARLQAEQAAREAGFASLAEAEAAARPPQEREAMAERLRELDGERIAVTRLLQDPELVAAAAEPEPDLAALEAAWQAAADDHQAAVSARDEAARRHERLVALRGELDEAWGRLRPAQERYELAKRMAELVGGTSPDNPHHIRLSSYVLGERLRQVVDAANERLEHMSAGRYLLLHDLRRAAGDRRRTGGGLGLRVLDGWTGVDRDPATLSGGESFICALALALGLADVVAAEAGGVEIGTLFVDEGFGTLDEDTLDGVLDILDELRSGGRTVGIVSHVAELRTRIKARLQVDKGRTGSTLRVIAAA</sequence>
<keyword evidence="7" id="KW-0269">Exonuclease</keyword>
<comment type="caution">
    <text evidence="7">The sequence shown here is derived from an EMBL/GenBank/DDBJ whole genome shotgun (WGS) entry which is preliminary data.</text>
</comment>
<feature type="region of interest" description="Disordered" evidence="5">
    <location>
        <begin position="400"/>
        <end position="424"/>
    </location>
</feature>
<dbReference type="GO" id="GO:0004527">
    <property type="term" value="F:exonuclease activity"/>
    <property type="evidence" value="ECO:0007669"/>
    <property type="project" value="UniProtKB-KW"/>
</dbReference>
<protein>
    <recommendedName>
        <fullName evidence="3">Nuclease SbcCD subunit C</fullName>
    </recommendedName>
</protein>
<dbReference type="InterPro" id="IPR038729">
    <property type="entry name" value="Rad50/SbcC_AAA"/>
</dbReference>
<feature type="coiled-coil region" evidence="4">
    <location>
        <begin position="629"/>
        <end position="670"/>
    </location>
</feature>
<evidence type="ECO:0000256" key="1">
    <source>
        <dbReference type="ARBA" id="ARBA00006930"/>
    </source>
</evidence>
<dbReference type="SUPFAM" id="SSF52540">
    <property type="entry name" value="P-loop containing nucleoside triphosphate hydrolases"/>
    <property type="match status" value="1"/>
</dbReference>
<feature type="coiled-coil region" evidence="4">
    <location>
        <begin position="332"/>
        <end position="369"/>
    </location>
</feature>
<dbReference type="Pfam" id="PF13558">
    <property type="entry name" value="SbcC_Walker_B"/>
    <property type="match status" value="1"/>
</dbReference>
<dbReference type="PANTHER" id="PTHR32114">
    <property type="entry name" value="ABC TRANSPORTER ABCH.3"/>
    <property type="match status" value="1"/>
</dbReference>
<feature type="coiled-coil region" evidence="4">
    <location>
        <begin position="1058"/>
        <end position="1098"/>
    </location>
</feature>
<dbReference type="GO" id="GO:0006302">
    <property type="term" value="P:double-strand break repair"/>
    <property type="evidence" value="ECO:0007669"/>
    <property type="project" value="InterPro"/>
</dbReference>
<keyword evidence="8" id="KW-1185">Reference proteome</keyword>
<dbReference type="Pfam" id="PF13476">
    <property type="entry name" value="AAA_23"/>
    <property type="match status" value="1"/>
</dbReference>
<evidence type="ECO:0000256" key="2">
    <source>
        <dbReference type="ARBA" id="ARBA00011322"/>
    </source>
</evidence>
<name>A0A543IW42_9ACTN</name>
<feature type="coiled-coil region" evidence="4">
    <location>
        <begin position="995"/>
        <end position="1029"/>
    </location>
</feature>
<organism evidence="7 8">
    <name type="scientific">Thermopolyspora flexuosa</name>
    <dbReference type="NCBI Taxonomy" id="103836"/>
    <lineage>
        <taxon>Bacteria</taxon>
        <taxon>Bacillati</taxon>
        <taxon>Actinomycetota</taxon>
        <taxon>Actinomycetes</taxon>
        <taxon>Streptosporangiales</taxon>
        <taxon>Streptosporangiaceae</taxon>
        <taxon>Thermopolyspora</taxon>
    </lineage>
</organism>
<proteinExistence type="inferred from homology"/>
<dbReference type="RefSeq" id="WP_142258915.1">
    <property type="nucleotide sequence ID" value="NZ_BMPV01000003.1"/>
</dbReference>
<accession>A0A543IW42</accession>
<evidence type="ECO:0000259" key="6">
    <source>
        <dbReference type="Pfam" id="PF13476"/>
    </source>
</evidence>
<dbReference type="Gene3D" id="3.40.50.300">
    <property type="entry name" value="P-loop containing nucleotide triphosphate hydrolases"/>
    <property type="match status" value="2"/>
</dbReference>
<dbReference type="InterPro" id="IPR027417">
    <property type="entry name" value="P-loop_NTPase"/>
</dbReference>
<feature type="coiled-coil region" evidence="4">
    <location>
        <begin position="746"/>
        <end position="832"/>
    </location>
</feature>
<feature type="coiled-coil region" evidence="4">
    <location>
        <begin position="540"/>
        <end position="584"/>
    </location>
</feature>
<keyword evidence="4" id="KW-0175">Coiled coil</keyword>